<dbReference type="AlphaFoldDB" id="A0A256FL55"/>
<sequence length="76" mass="8220">MATAGTNLKIVSWPSPGYIPMTIVNVKAANGEIYYNVVPWTSNNPRMFASADGIYLSAGSLNLPFDVSYMAFRVAS</sequence>
<gene>
    <name evidence="1" type="ORF">CEV32_4825</name>
</gene>
<evidence type="ECO:0000313" key="2">
    <source>
        <dbReference type="Proteomes" id="UP000216345"/>
    </source>
</evidence>
<proteinExistence type="predicted"/>
<protein>
    <submittedName>
        <fullName evidence="1">Uncharacterized protein</fullName>
    </submittedName>
</protein>
<accession>A0A256FL55</accession>
<reference evidence="1 2" key="1">
    <citation type="submission" date="2017-07" db="EMBL/GenBank/DDBJ databases">
        <title>Phylogenetic study on the rhizospheric bacterium Ochrobactrum sp. A44.</title>
        <authorList>
            <person name="Krzyzanowska D.M."/>
            <person name="Ossowicki A."/>
            <person name="Rajewska M."/>
            <person name="Maciag T."/>
            <person name="Kaczynski Z."/>
            <person name="Czerwicka M."/>
            <person name="Jafra S."/>
        </authorList>
    </citation>
    <scope>NUCLEOTIDE SEQUENCE [LARGE SCALE GENOMIC DNA]</scope>
    <source>
        <strain evidence="1 2">PR17</strain>
    </source>
</reference>
<evidence type="ECO:0000313" key="1">
    <source>
        <dbReference type="EMBL" id="OYR15549.1"/>
    </source>
</evidence>
<dbReference type="EMBL" id="NNRK01000025">
    <property type="protein sequence ID" value="OYR15549.1"/>
    <property type="molecule type" value="Genomic_DNA"/>
</dbReference>
<organism evidence="1 2">
    <name type="scientific">Brucella rhizosphaerae</name>
    <dbReference type="NCBI Taxonomy" id="571254"/>
    <lineage>
        <taxon>Bacteria</taxon>
        <taxon>Pseudomonadati</taxon>
        <taxon>Pseudomonadota</taxon>
        <taxon>Alphaproteobacteria</taxon>
        <taxon>Hyphomicrobiales</taxon>
        <taxon>Brucellaceae</taxon>
        <taxon>Brucella/Ochrobactrum group</taxon>
        <taxon>Brucella</taxon>
    </lineage>
</organism>
<comment type="caution">
    <text evidence="1">The sequence shown here is derived from an EMBL/GenBank/DDBJ whole genome shotgun (WGS) entry which is preliminary data.</text>
</comment>
<dbReference type="Proteomes" id="UP000216345">
    <property type="component" value="Unassembled WGS sequence"/>
</dbReference>
<keyword evidence="2" id="KW-1185">Reference proteome</keyword>
<name>A0A256FL55_9HYPH</name>